<evidence type="ECO:0000313" key="2">
    <source>
        <dbReference type="EMBL" id="KVV38950.1"/>
    </source>
</evidence>
<evidence type="ECO:0000313" key="3">
    <source>
        <dbReference type="Proteomes" id="UP000062317"/>
    </source>
</evidence>
<organism evidence="2 3">
    <name type="scientific">Burkholderia territorii</name>
    <dbReference type="NCBI Taxonomy" id="1503055"/>
    <lineage>
        <taxon>Bacteria</taxon>
        <taxon>Pseudomonadati</taxon>
        <taxon>Pseudomonadota</taxon>
        <taxon>Betaproteobacteria</taxon>
        <taxon>Burkholderiales</taxon>
        <taxon>Burkholderiaceae</taxon>
        <taxon>Burkholderia</taxon>
        <taxon>Burkholderia cepacia complex</taxon>
    </lineage>
</organism>
<feature type="region of interest" description="Disordered" evidence="1">
    <location>
        <begin position="1"/>
        <end position="34"/>
    </location>
</feature>
<protein>
    <submittedName>
        <fullName evidence="2">Uncharacterized protein</fullName>
    </submittedName>
</protein>
<dbReference type="AlphaFoldDB" id="A0A105V072"/>
<sequence>MPARVAPASAGARRGARRRTACGPENRTGRNIGSARIDGSFIDTVLCVQQPACRMQAPGARGSACRGTERSRE</sequence>
<keyword evidence="3" id="KW-1185">Reference proteome</keyword>
<accession>A0A105V072</accession>
<feature type="compositionally biased region" description="Low complexity" evidence="1">
    <location>
        <begin position="1"/>
        <end position="13"/>
    </location>
</feature>
<dbReference type="EMBL" id="LPEQ01000130">
    <property type="protein sequence ID" value="KVV38950.1"/>
    <property type="molecule type" value="Genomic_DNA"/>
</dbReference>
<name>A0A105V072_9BURK</name>
<evidence type="ECO:0000256" key="1">
    <source>
        <dbReference type="SAM" id="MobiDB-lite"/>
    </source>
</evidence>
<gene>
    <name evidence="2" type="ORF">WT27_15350</name>
</gene>
<reference evidence="2 3" key="1">
    <citation type="submission" date="2015-11" db="EMBL/GenBank/DDBJ databases">
        <title>Expanding the genomic diversity of Burkholderia species for the development of highly accurate diagnostics.</title>
        <authorList>
            <person name="Sahl J."/>
            <person name="Keim P."/>
            <person name="Wagner D."/>
        </authorList>
    </citation>
    <scope>NUCLEOTIDE SEQUENCE [LARGE SCALE GENOMIC DNA]</scope>
    <source>
        <strain evidence="2 3">MSMB1301WGS</strain>
    </source>
</reference>
<proteinExistence type="predicted"/>
<dbReference type="Proteomes" id="UP000062317">
    <property type="component" value="Unassembled WGS sequence"/>
</dbReference>
<comment type="caution">
    <text evidence="2">The sequence shown here is derived from an EMBL/GenBank/DDBJ whole genome shotgun (WGS) entry which is preliminary data.</text>
</comment>